<dbReference type="AlphaFoldDB" id="A0A3A4RAM3"/>
<proteinExistence type="predicted"/>
<name>A0A3A4RAM3_9BACT</name>
<evidence type="ECO:0000313" key="2">
    <source>
        <dbReference type="EMBL" id="RJP61682.1"/>
    </source>
</evidence>
<protein>
    <submittedName>
        <fullName evidence="2">DUF115 domain-containing protein</fullName>
    </submittedName>
</protein>
<evidence type="ECO:0000259" key="1">
    <source>
        <dbReference type="Pfam" id="PF01973"/>
    </source>
</evidence>
<accession>A0A3A4RAM3</accession>
<gene>
    <name evidence="2" type="ORF">C4541_01395</name>
</gene>
<dbReference type="PANTHER" id="PTHR41786:SF1">
    <property type="entry name" value="6-HYDROXYMETHYLPTERIN DIPHOSPHOKINASE MPTE-LIKE DOMAIN-CONTAINING PROTEIN"/>
    <property type="match status" value="1"/>
</dbReference>
<dbReference type="InterPro" id="IPR002826">
    <property type="entry name" value="MptE-like"/>
</dbReference>
<dbReference type="EMBL" id="QZJZ01000010">
    <property type="protein sequence ID" value="RJP61682.1"/>
    <property type="molecule type" value="Genomic_DNA"/>
</dbReference>
<dbReference type="Proteomes" id="UP000266426">
    <property type="component" value="Unassembled WGS sequence"/>
</dbReference>
<dbReference type="Pfam" id="PF01973">
    <property type="entry name" value="MptE-like"/>
    <property type="match status" value="1"/>
</dbReference>
<comment type="caution">
    <text evidence="2">The sequence shown here is derived from an EMBL/GenBank/DDBJ whole genome shotgun (WGS) entry which is preliminary data.</text>
</comment>
<evidence type="ECO:0000313" key="3">
    <source>
        <dbReference type="Proteomes" id="UP000266426"/>
    </source>
</evidence>
<dbReference type="PANTHER" id="PTHR41786">
    <property type="entry name" value="MOTILITY ACCESSORY FACTOR MAF"/>
    <property type="match status" value="1"/>
</dbReference>
<organism evidence="2 3">
    <name type="scientific">Candidatus Auribacter fodinae</name>
    <dbReference type="NCBI Taxonomy" id="2093366"/>
    <lineage>
        <taxon>Bacteria</taxon>
        <taxon>Pseudomonadati</taxon>
        <taxon>Candidatus Auribacterota</taxon>
        <taxon>Candidatus Auribacteria</taxon>
        <taxon>Candidatus Auribacterales</taxon>
        <taxon>Candidatus Auribacteraceae</taxon>
        <taxon>Candidatus Auribacter</taxon>
    </lineage>
</organism>
<sequence length="624" mass="69550">MVDTLQQSVQYRLKRNIELIKQNQPDIAADVAALCNNNGNNGHISVVESRTGVPTLKHGDAMLHSMYDPVKEATRFIDSLTMTPHVNIAVLGLGLGYHVKELVSRSKSRDFILVIEKDPAVFKAFLSHADLREFYGVTKIYFAVDRSPMDIFRALQGCAITLFANGITVVSHQASGKIDPAYYNTIGEKIRDTFQWARVNTVSQIKASEDFATNIFRNMPAYVSTPGINKLFNKFVGFPGIVVSAGPSLNKNIRYLKQAQGKAVIISVDTALRVLLKHGIEPDIVVSIDYTKHNARYFQGIPELNTALIVDPEVYPDITYGYKGPKFMMSLPGKSLCDWLSDAVENKGNMDKGLSVAHTALMLALKLGLTPVGLVGQDLSFPDKMTHVRGSAMVRKSSVSQDQKDTVLVQDIFGGRVITTTSMHVFLKHFEDLLDKHKPDCYDLTEGGAYIAGAKPLSLKEFILRKASQQIDTKNTIHTAYNAKPECNRNLLVQKINAAVKGLKDVVSICSDGVEILNSIEKYVKNNNMSNQRLYQFFKDWASISRKLHSRKDVFRLLGNNITDIMVLQAKKDLGSIDTIDKDNLDGLKDLVNKDKTIFQRLIEQCSMFIKNFDEFKNNVGSDS</sequence>
<feature type="domain" description="6-hydroxymethylpterin diphosphokinase MptE-like" evidence="1">
    <location>
        <begin position="214"/>
        <end position="383"/>
    </location>
</feature>
<reference evidence="2 3" key="1">
    <citation type="journal article" date="2017" name="ISME J.">
        <title>Energy and carbon metabolisms in a deep terrestrial subsurface fluid microbial community.</title>
        <authorList>
            <person name="Momper L."/>
            <person name="Jungbluth S.P."/>
            <person name="Lee M.D."/>
            <person name="Amend J.P."/>
        </authorList>
    </citation>
    <scope>NUCLEOTIDE SEQUENCE [LARGE SCALE GENOMIC DNA]</scope>
    <source>
        <strain evidence="2">SURF_26</strain>
    </source>
</reference>